<gene>
    <name evidence="5" type="ORF">HNP73_004144</name>
</gene>
<keyword evidence="1" id="KW-0805">Transcription regulation</keyword>
<dbReference type="InterPro" id="IPR000485">
    <property type="entry name" value="AsnC-type_HTH_dom"/>
</dbReference>
<keyword evidence="2" id="KW-0238">DNA-binding</keyword>
<proteinExistence type="predicted"/>
<dbReference type="InterPro" id="IPR000524">
    <property type="entry name" value="Tscrpt_reg_HTH_GntR"/>
</dbReference>
<dbReference type="Pfam" id="PF07729">
    <property type="entry name" value="FCD"/>
    <property type="match status" value="1"/>
</dbReference>
<dbReference type="InterPro" id="IPR008920">
    <property type="entry name" value="TF_FadR/GntR_C"/>
</dbReference>
<sequence length="257" mass="27968">MSVRTAETRANGVAIPSGAQSARALIDLRNLITEGEISPGERFTEAQLAKRLGMSRTPIRAAIQHLREEGMIETLSAGGYTVRGFQILEIGEAIELRGMIEGLAARLLAERGTKPEDMARLEGIVAGIDSLLDQPRFTATDIATYTKLNAEFHDSLAEATASTLLIQETRRANSRPFAFASALVHVHQDEETARRHLVVAQDQHRAVVEAIRGREGARAEAIMREHARLSYRNLTTALKSRAAIGSIKGAGLIQRIG</sequence>
<dbReference type="GO" id="GO:0043565">
    <property type="term" value="F:sequence-specific DNA binding"/>
    <property type="evidence" value="ECO:0007669"/>
    <property type="project" value="InterPro"/>
</dbReference>
<evidence type="ECO:0000256" key="2">
    <source>
        <dbReference type="ARBA" id="ARBA00023125"/>
    </source>
</evidence>
<dbReference type="Pfam" id="PF00392">
    <property type="entry name" value="GntR"/>
    <property type="match status" value="1"/>
</dbReference>
<evidence type="ECO:0000256" key="3">
    <source>
        <dbReference type="ARBA" id="ARBA00023163"/>
    </source>
</evidence>
<dbReference type="PANTHER" id="PTHR43537">
    <property type="entry name" value="TRANSCRIPTIONAL REGULATOR, GNTR FAMILY"/>
    <property type="match status" value="1"/>
</dbReference>
<keyword evidence="3" id="KW-0804">Transcription</keyword>
<dbReference type="Gene3D" id="1.10.10.10">
    <property type="entry name" value="Winged helix-like DNA-binding domain superfamily/Winged helix DNA-binding domain"/>
    <property type="match status" value="1"/>
</dbReference>
<evidence type="ECO:0000256" key="1">
    <source>
        <dbReference type="ARBA" id="ARBA00023015"/>
    </source>
</evidence>
<dbReference type="InterPro" id="IPR036390">
    <property type="entry name" value="WH_DNA-bd_sf"/>
</dbReference>
<keyword evidence="6" id="KW-1185">Reference proteome</keyword>
<dbReference type="PANTHER" id="PTHR43537:SF49">
    <property type="entry name" value="TRANSCRIPTIONAL REGULATORY PROTEIN"/>
    <property type="match status" value="1"/>
</dbReference>
<evidence type="ECO:0000259" key="4">
    <source>
        <dbReference type="PROSITE" id="PS50949"/>
    </source>
</evidence>
<feature type="domain" description="HTH gntR-type" evidence="4">
    <location>
        <begin position="18"/>
        <end position="85"/>
    </location>
</feature>
<dbReference type="InterPro" id="IPR036388">
    <property type="entry name" value="WH-like_DNA-bd_sf"/>
</dbReference>
<dbReference type="RefSeq" id="WP_184154547.1">
    <property type="nucleotide sequence ID" value="NZ_JACHFM010000005.1"/>
</dbReference>
<dbReference type="SUPFAM" id="SSF48008">
    <property type="entry name" value="GntR ligand-binding domain-like"/>
    <property type="match status" value="1"/>
</dbReference>
<dbReference type="CDD" id="cd07377">
    <property type="entry name" value="WHTH_GntR"/>
    <property type="match status" value="1"/>
</dbReference>
<dbReference type="PRINTS" id="PR00035">
    <property type="entry name" value="HTHGNTR"/>
</dbReference>
<dbReference type="SMART" id="SM00345">
    <property type="entry name" value="HTH_GNTR"/>
    <property type="match status" value="1"/>
</dbReference>
<evidence type="ECO:0000313" key="5">
    <source>
        <dbReference type="EMBL" id="MBB5224183.1"/>
    </source>
</evidence>
<dbReference type="InterPro" id="IPR011711">
    <property type="entry name" value="GntR_C"/>
</dbReference>
<dbReference type="PROSITE" id="PS50949">
    <property type="entry name" value="HTH_GNTR"/>
    <property type="match status" value="1"/>
</dbReference>
<dbReference type="PRINTS" id="PR00033">
    <property type="entry name" value="HTHASNC"/>
</dbReference>
<accession>A0A840SY97</accession>
<dbReference type="Proteomes" id="UP000549457">
    <property type="component" value="Unassembled WGS sequence"/>
</dbReference>
<dbReference type="AlphaFoldDB" id="A0A840SY97"/>
<name>A0A840SY97_9RHOB</name>
<reference evidence="5 6" key="1">
    <citation type="submission" date="2020-08" db="EMBL/GenBank/DDBJ databases">
        <title>Genomic Encyclopedia of Type Strains, Phase IV (KMG-IV): sequencing the most valuable type-strain genomes for metagenomic binning, comparative biology and taxonomic classification.</title>
        <authorList>
            <person name="Goeker M."/>
        </authorList>
    </citation>
    <scope>NUCLEOTIDE SEQUENCE [LARGE SCALE GENOMIC DNA]</scope>
    <source>
        <strain evidence="5 6">DSM 101730</strain>
    </source>
</reference>
<dbReference type="EMBL" id="JACHFM010000005">
    <property type="protein sequence ID" value="MBB5224183.1"/>
    <property type="molecule type" value="Genomic_DNA"/>
</dbReference>
<dbReference type="GO" id="GO:0003700">
    <property type="term" value="F:DNA-binding transcription factor activity"/>
    <property type="evidence" value="ECO:0007669"/>
    <property type="project" value="InterPro"/>
</dbReference>
<evidence type="ECO:0000313" key="6">
    <source>
        <dbReference type="Proteomes" id="UP000549457"/>
    </source>
</evidence>
<dbReference type="SUPFAM" id="SSF46785">
    <property type="entry name" value="Winged helix' DNA-binding domain"/>
    <property type="match status" value="1"/>
</dbReference>
<protein>
    <submittedName>
        <fullName evidence="5">GntR family transcriptional regulator of vanillate catabolism</fullName>
    </submittedName>
</protein>
<dbReference type="SMART" id="SM00895">
    <property type="entry name" value="FCD"/>
    <property type="match status" value="1"/>
</dbReference>
<organism evidence="5 6">
    <name type="scientific">Amaricoccus macauensis</name>
    <dbReference type="NCBI Taxonomy" id="57001"/>
    <lineage>
        <taxon>Bacteria</taxon>
        <taxon>Pseudomonadati</taxon>
        <taxon>Pseudomonadota</taxon>
        <taxon>Alphaproteobacteria</taxon>
        <taxon>Rhodobacterales</taxon>
        <taxon>Paracoccaceae</taxon>
        <taxon>Amaricoccus</taxon>
    </lineage>
</organism>
<dbReference type="Gene3D" id="1.20.120.530">
    <property type="entry name" value="GntR ligand-binding domain-like"/>
    <property type="match status" value="1"/>
</dbReference>
<comment type="caution">
    <text evidence="5">The sequence shown here is derived from an EMBL/GenBank/DDBJ whole genome shotgun (WGS) entry which is preliminary data.</text>
</comment>